<dbReference type="Pfam" id="PF04884">
    <property type="entry name" value="UVB_sens_prot"/>
    <property type="match status" value="1"/>
</dbReference>
<dbReference type="Proteomes" id="UP000694546">
    <property type="component" value="Chromosome 2"/>
</dbReference>
<protein>
    <submittedName>
        <fullName evidence="8">Zgc:162613</fullName>
    </submittedName>
</protein>
<dbReference type="PANTHER" id="PTHR12770:SF31">
    <property type="entry name" value="RUS FAMILY MEMBER 1"/>
    <property type="match status" value="1"/>
</dbReference>
<evidence type="ECO:0000256" key="5">
    <source>
        <dbReference type="ARBA" id="ARBA00023136"/>
    </source>
</evidence>
<name>A0A8C4ZGS6_GADMO</name>
<comment type="similarity">
    <text evidence="2">Belongs to the RUS1 family.</text>
</comment>
<feature type="transmembrane region" description="Helical" evidence="6">
    <location>
        <begin position="225"/>
        <end position="242"/>
    </location>
</feature>
<accession>A0A8C4ZGS6</accession>
<dbReference type="AlphaFoldDB" id="A0A8C4ZGS6"/>
<evidence type="ECO:0000256" key="3">
    <source>
        <dbReference type="ARBA" id="ARBA00022692"/>
    </source>
</evidence>
<proteinExistence type="inferred from homology"/>
<evidence type="ECO:0000256" key="6">
    <source>
        <dbReference type="SAM" id="Phobius"/>
    </source>
</evidence>
<keyword evidence="5 6" id="KW-0472">Membrane</keyword>
<reference evidence="8" key="1">
    <citation type="submission" date="2025-08" db="UniProtKB">
        <authorList>
            <consortium name="Ensembl"/>
        </authorList>
    </citation>
    <scope>IDENTIFICATION</scope>
</reference>
<dbReference type="GeneTree" id="ENSGT00390000000050"/>
<evidence type="ECO:0000256" key="1">
    <source>
        <dbReference type="ARBA" id="ARBA00004370"/>
    </source>
</evidence>
<dbReference type="PANTHER" id="PTHR12770">
    <property type="entry name" value="RUS1 FAMILY PROTEIN C16ORF58"/>
    <property type="match status" value="1"/>
</dbReference>
<keyword evidence="9" id="KW-1185">Reference proteome</keyword>
<dbReference type="InterPro" id="IPR054549">
    <property type="entry name" value="UVB_sens_RUS_dom"/>
</dbReference>
<keyword evidence="3 6" id="KW-0812">Transmembrane</keyword>
<dbReference type="GO" id="GO:0016020">
    <property type="term" value="C:membrane"/>
    <property type="evidence" value="ECO:0007669"/>
    <property type="project" value="UniProtKB-SubCell"/>
</dbReference>
<evidence type="ECO:0000313" key="8">
    <source>
        <dbReference type="Ensembl" id="ENSGMOP00000014604.2"/>
    </source>
</evidence>
<evidence type="ECO:0000313" key="9">
    <source>
        <dbReference type="Proteomes" id="UP000694546"/>
    </source>
</evidence>
<reference evidence="8" key="2">
    <citation type="submission" date="2025-09" db="UniProtKB">
        <authorList>
            <consortium name="Ensembl"/>
        </authorList>
    </citation>
    <scope>IDENTIFICATION</scope>
</reference>
<sequence>MEGNRQVVLATETYGSGESWEYVAQDGAMERRRDGRDGASGGGNYVIGVFKVSSMHIFPSNLSFVFLPQGYPESVSADYMQYQFWDTVQAFASSLSGTLATQASLRGVGVGNQEATVAAATITWLLRDGTGMLGRILFAWRKGTKLDSEAKMWRLFADVLNDFAMFMEIVAPHFPASFTLIVCTAGIFKSIVGVAGGATRAALTVHQARRDNMADISAKDGSQETLVNLAGLLISLVLIPLVTDNPALTLSLFFLFTALHLFANYKAVRSVVMETFNEARLSIVLQQYLRDGRVLSPADANRQEPVFLGERDTL</sequence>
<dbReference type="Ensembl" id="ENSGMOT00000014979.2">
    <property type="protein sequence ID" value="ENSGMOP00000014604.2"/>
    <property type="gene ID" value="ENSGMOG00000013659.2"/>
</dbReference>
<comment type="subcellular location">
    <subcellularLocation>
        <location evidence="1">Membrane</location>
    </subcellularLocation>
</comment>
<evidence type="ECO:0000259" key="7">
    <source>
        <dbReference type="Pfam" id="PF04884"/>
    </source>
</evidence>
<dbReference type="InterPro" id="IPR006968">
    <property type="entry name" value="RUS_fam"/>
</dbReference>
<feature type="transmembrane region" description="Helical" evidence="6">
    <location>
        <begin position="248"/>
        <end position="265"/>
    </location>
</feature>
<keyword evidence="4 6" id="KW-1133">Transmembrane helix</keyword>
<evidence type="ECO:0000256" key="4">
    <source>
        <dbReference type="ARBA" id="ARBA00022989"/>
    </source>
</evidence>
<evidence type="ECO:0000256" key="2">
    <source>
        <dbReference type="ARBA" id="ARBA00007558"/>
    </source>
</evidence>
<organism evidence="8 9">
    <name type="scientific">Gadus morhua</name>
    <name type="common">Atlantic cod</name>
    <dbReference type="NCBI Taxonomy" id="8049"/>
    <lineage>
        <taxon>Eukaryota</taxon>
        <taxon>Metazoa</taxon>
        <taxon>Chordata</taxon>
        <taxon>Craniata</taxon>
        <taxon>Vertebrata</taxon>
        <taxon>Euteleostomi</taxon>
        <taxon>Actinopterygii</taxon>
        <taxon>Neopterygii</taxon>
        <taxon>Teleostei</taxon>
        <taxon>Neoteleostei</taxon>
        <taxon>Acanthomorphata</taxon>
        <taxon>Zeiogadaria</taxon>
        <taxon>Gadariae</taxon>
        <taxon>Gadiformes</taxon>
        <taxon>Gadoidei</taxon>
        <taxon>Gadidae</taxon>
        <taxon>Gadus</taxon>
    </lineage>
</organism>
<feature type="domain" description="Protein root UVB sensitive/RUS" evidence="7">
    <location>
        <begin position="60"/>
        <end position="291"/>
    </location>
</feature>